<dbReference type="SUPFAM" id="SSF51735">
    <property type="entry name" value="NAD(P)-binding Rossmann-fold domains"/>
    <property type="match status" value="1"/>
</dbReference>
<name>A0A4R0RK98_9APHY</name>
<organism evidence="5 6">
    <name type="scientific">Steccherinum ochraceum</name>
    <dbReference type="NCBI Taxonomy" id="92696"/>
    <lineage>
        <taxon>Eukaryota</taxon>
        <taxon>Fungi</taxon>
        <taxon>Dikarya</taxon>
        <taxon>Basidiomycota</taxon>
        <taxon>Agaricomycotina</taxon>
        <taxon>Agaricomycetes</taxon>
        <taxon>Polyporales</taxon>
        <taxon>Steccherinaceae</taxon>
        <taxon>Steccherinum</taxon>
    </lineage>
</organism>
<comment type="similarity">
    <text evidence="1 4">Belongs to the short-chain dehydrogenases/reductases (SDR) family.</text>
</comment>
<evidence type="ECO:0000256" key="2">
    <source>
        <dbReference type="ARBA" id="ARBA00022857"/>
    </source>
</evidence>
<keyword evidence="6" id="KW-1185">Reference proteome</keyword>
<dbReference type="Pfam" id="PF00106">
    <property type="entry name" value="adh_short"/>
    <property type="match status" value="1"/>
</dbReference>
<dbReference type="STRING" id="92696.A0A4R0RK98"/>
<dbReference type="AlphaFoldDB" id="A0A4R0RK98"/>
<evidence type="ECO:0000256" key="3">
    <source>
        <dbReference type="ARBA" id="ARBA00023002"/>
    </source>
</evidence>
<reference evidence="5 6" key="1">
    <citation type="submission" date="2018-11" db="EMBL/GenBank/DDBJ databases">
        <title>Genome assembly of Steccherinum ochraceum LE-BIN_3174, the white-rot fungus of the Steccherinaceae family (The Residual Polyporoid clade, Polyporales, Basidiomycota).</title>
        <authorList>
            <person name="Fedorova T.V."/>
            <person name="Glazunova O.A."/>
            <person name="Landesman E.O."/>
            <person name="Moiseenko K.V."/>
            <person name="Psurtseva N.V."/>
            <person name="Savinova O.S."/>
            <person name="Shakhova N.V."/>
            <person name="Tyazhelova T.V."/>
            <person name="Vasina D.V."/>
        </authorList>
    </citation>
    <scope>NUCLEOTIDE SEQUENCE [LARGE SCALE GENOMIC DNA]</scope>
    <source>
        <strain evidence="5 6">LE-BIN_3174</strain>
    </source>
</reference>
<sequence length="327" mass="36156">MNFFFSNNKWDMERGIPDLSGKVIIVTGGNSGLGFESVKYLAAAGAKVYMGARSEQKAKDAMARIDEELGKEKKGTVEWLELDLSDSRKAKAAAETFVEKENRLDVLMNNAALTVAPYKRSIDDIQDVMMVNHVSPFVFTMTLLPLLKRTAKEPNTDVRIVNLSSAAIGYTTDAIRFRNKEDFNDEHAGLLAEMKRYGRSKLANILFTKELQRQLDAENVPIIAISLHPGAVNTEGNRRVAGNLQNPVFRVLLSWATTTLMTAVNKGAYTQVFAAVAPIVRERAEQYKGVYLTPPAAITTPNKAGESKELAEELWKTTEGIIKEIGV</sequence>
<evidence type="ECO:0000313" key="5">
    <source>
        <dbReference type="EMBL" id="TCD65449.1"/>
    </source>
</evidence>
<evidence type="ECO:0000256" key="4">
    <source>
        <dbReference type="RuleBase" id="RU000363"/>
    </source>
</evidence>
<proteinExistence type="inferred from homology"/>
<dbReference type="OrthoDB" id="191139at2759"/>
<dbReference type="Proteomes" id="UP000292702">
    <property type="component" value="Unassembled WGS sequence"/>
</dbReference>
<dbReference type="Gene3D" id="3.40.50.720">
    <property type="entry name" value="NAD(P)-binding Rossmann-like Domain"/>
    <property type="match status" value="1"/>
</dbReference>
<accession>A0A4R0RK98</accession>
<keyword evidence="3" id="KW-0560">Oxidoreductase</keyword>
<dbReference type="PANTHER" id="PTHR24320">
    <property type="entry name" value="RETINOL DEHYDROGENASE"/>
    <property type="match status" value="1"/>
</dbReference>
<gene>
    <name evidence="5" type="ORF">EIP91_002662</name>
</gene>
<dbReference type="PANTHER" id="PTHR24320:SF282">
    <property type="entry name" value="WW DOMAIN-CONTAINING OXIDOREDUCTASE"/>
    <property type="match status" value="1"/>
</dbReference>
<dbReference type="PRINTS" id="PR00081">
    <property type="entry name" value="GDHRDH"/>
</dbReference>
<evidence type="ECO:0000313" key="6">
    <source>
        <dbReference type="Proteomes" id="UP000292702"/>
    </source>
</evidence>
<dbReference type="InterPro" id="IPR002347">
    <property type="entry name" value="SDR_fam"/>
</dbReference>
<dbReference type="GO" id="GO:0016491">
    <property type="term" value="F:oxidoreductase activity"/>
    <property type="evidence" value="ECO:0007669"/>
    <property type="project" value="UniProtKB-KW"/>
</dbReference>
<protein>
    <recommendedName>
        <fullName evidence="7">NAD(P)-binding protein</fullName>
    </recommendedName>
</protein>
<dbReference type="EMBL" id="RWJN01000180">
    <property type="protein sequence ID" value="TCD65449.1"/>
    <property type="molecule type" value="Genomic_DNA"/>
</dbReference>
<dbReference type="InterPro" id="IPR036291">
    <property type="entry name" value="NAD(P)-bd_dom_sf"/>
</dbReference>
<comment type="caution">
    <text evidence="5">The sequence shown here is derived from an EMBL/GenBank/DDBJ whole genome shotgun (WGS) entry which is preliminary data.</text>
</comment>
<evidence type="ECO:0008006" key="7">
    <source>
        <dbReference type="Google" id="ProtNLM"/>
    </source>
</evidence>
<dbReference type="PRINTS" id="PR00080">
    <property type="entry name" value="SDRFAMILY"/>
</dbReference>
<keyword evidence="2" id="KW-0521">NADP</keyword>
<evidence type="ECO:0000256" key="1">
    <source>
        <dbReference type="ARBA" id="ARBA00006484"/>
    </source>
</evidence>